<evidence type="ECO:0000313" key="3">
    <source>
        <dbReference type="Proteomes" id="UP001417504"/>
    </source>
</evidence>
<gene>
    <name evidence="2" type="ORF">Sjap_000816</name>
</gene>
<dbReference type="AlphaFoldDB" id="A0AAP0KIU2"/>
<comment type="caution">
    <text evidence="2">The sequence shown here is derived from an EMBL/GenBank/DDBJ whole genome shotgun (WGS) entry which is preliminary data.</text>
</comment>
<protein>
    <submittedName>
        <fullName evidence="2">Uncharacterized protein</fullName>
    </submittedName>
</protein>
<accession>A0AAP0KIU2</accession>
<reference evidence="2 3" key="1">
    <citation type="submission" date="2024-01" db="EMBL/GenBank/DDBJ databases">
        <title>Genome assemblies of Stephania.</title>
        <authorList>
            <person name="Yang L."/>
        </authorList>
    </citation>
    <scope>NUCLEOTIDE SEQUENCE [LARGE SCALE GENOMIC DNA]</scope>
    <source>
        <strain evidence="2">QJT</strain>
        <tissue evidence="2">Leaf</tissue>
    </source>
</reference>
<dbReference type="EMBL" id="JBBNAE010000001">
    <property type="protein sequence ID" value="KAK9153336.1"/>
    <property type="molecule type" value="Genomic_DNA"/>
</dbReference>
<dbReference type="Proteomes" id="UP001417504">
    <property type="component" value="Unassembled WGS sequence"/>
</dbReference>
<sequence>MKRLAEERRIYKENTKINEEDKEKKKKGPPTNQRPPKRIASTPATRGRWT</sequence>
<organism evidence="2 3">
    <name type="scientific">Stephania japonica</name>
    <dbReference type="NCBI Taxonomy" id="461633"/>
    <lineage>
        <taxon>Eukaryota</taxon>
        <taxon>Viridiplantae</taxon>
        <taxon>Streptophyta</taxon>
        <taxon>Embryophyta</taxon>
        <taxon>Tracheophyta</taxon>
        <taxon>Spermatophyta</taxon>
        <taxon>Magnoliopsida</taxon>
        <taxon>Ranunculales</taxon>
        <taxon>Menispermaceae</taxon>
        <taxon>Menispermoideae</taxon>
        <taxon>Cissampelideae</taxon>
        <taxon>Stephania</taxon>
    </lineage>
</organism>
<name>A0AAP0KIU2_9MAGN</name>
<evidence type="ECO:0000256" key="1">
    <source>
        <dbReference type="SAM" id="MobiDB-lite"/>
    </source>
</evidence>
<proteinExistence type="predicted"/>
<evidence type="ECO:0000313" key="2">
    <source>
        <dbReference type="EMBL" id="KAK9153336.1"/>
    </source>
</evidence>
<feature type="compositionally biased region" description="Basic and acidic residues" evidence="1">
    <location>
        <begin position="1"/>
        <end position="23"/>
    </location>
</feature>
<feature type="region of interest" description="Disordered" evidence="1">
    <location>
        <begin position="1"/>
        <end position="50"/>
    </location>
</feature>
<keyword evidence="3" id="KW-1185">Reference proteome</keyword>